<proteinExistence type="predicted"/>
<feature type="domain" description="Vacuolar protein 14 C-terminal Fig4-binding" evidence="4">
    <location>
        <begin position="9"/>
        <end position="187"/>
    </location>
</feature>
<dbReference type="GO" id="GO:0010008">
    <property type="term" value="C:endosome membrane"/>
    <property type="evidence" value="ECO:0007669"/>
    <property type="project" value="TreeGrafter"/>
</dbReference>
<dbReference type="GO" id="GO:0006661">
    <property type="term" value="P:phosphatidylinositol biosynthetic process"/>
    <property type="evidence" value="ECO:0007669"/>
    <property type="project" value="InterPro"/>
</dbReference>
<dbReference type="GO" id="GO:0070772">
    <property type="term" value="C:PAS complex"/>
    <property type="evidence" value="ECO:0007669"/>
    <property type="project" value="InterPro"/>
</dbReference>
<protein>
    <recommendedName>
        <fullName evidence="4">Vacuolar protein 14 C-terminal Fig4-binding domain-containing protein</fullName>
    </recommendedName>
</protein>
<evidence type="ECO:0000313" key="5">
    <source>
        <dbReference type="EMBL" id="RKP18351.1"/>
    </source>
</evidence>
<dbReference type="PANTHER" id="PTHR16023:SF0">
    <property type="entry name" value="PROTEIN VAC14 HOMOLOG"/>
    <property type="match status" value="1"/>
</dbReference>
<evidence type="ECO:0000259" key="4">
    <source>
        <dbReference type="Pfam" id="PF11916"/>
    </source>
</evidence>
<evidence type="ECO:0000313" key="6">
    <source>
        <dbReference type="Proteomes" id="UP000281549"/>
    </source>
</evidence>
<accession>A0A4P9YI03</accession>
<keyword evidence="3" id="KW-0472">Membrane</keyword>
<organism evidence="5 6">
    <name type="scientific">Rozella allomycis (strain CSF55)</name>
    <dbReference type="NCBI Taxonomy" id="988480"/>
    <lineage>
        <taxon>Eukaryota</taxon>
        <taxon>Fungi</taxon>
        <taxon>Fungi incertae sedis</taxon>
        <taxon>Cryptomycota</taxon>
        <taxon>Cryptomycota incertae sedis</taxon>
        <taxon>Rozella</taxon>
    </lineage>
</organism>
<evidence type="ECO:0000256" key="3">
    <source>
        <dbReference type="ARBA" id="ARBA00023136"/>
    </source>
</evidence>
<keyword evidence="2" id="KW-0677">Repeat</keyword>
<reference evidence="6" key="1">
    <citation type="journal article" date="2018" name="Nat. Microbiol.">
        <title>Leveraging single-cell genomics to expand the fungal tree of life.</title>
        <authorList>
            <person name="Ahrendt S.R."/>
            <person name="Quandt C.A."/>
            <person name="Ciobanu D."/>
            <person name="Clum A."/>
            <person name="Salamov A."/>
            <person name="Andreopoulos B."/>
            <person name="Cheng J.F."/>
            <person name="Woyke T."/>
            <person name="Pelin A."/>
            <person name="Henrissat B."/>
            <person name="Reynolds N.K."/>
            <person name="Benny G.L."/>
            <person name="Smith M.E."/>
            <person name="James T.Y."/>
            <person name="Grigoriev I.V."/>
        </authorList>
    </citation>
    <scope>NUCLEOTIDE SEQUENCE [LARGE SCALE GENOMIC DNA]</scope>
    <source>
        <strain evidence="6">CSF55</strain>
    </source>
</reference>
<dbReference type="InterPro" id="IPR021841">
    <property type="entry name" value="VAC14_Fig4p-bd"/>
</dbReference>
<sequence length="237" mass="27711">LLELFKSDRKLLETKGSLIIRQLCISLQPEKVFCSFSEFLEIENDLEFASFIVQHLTIILLTATELVDLRRKLKFMDLKDNISLFHALYKSWVHNPVSTLALCFLAQMYEHAYYLIMTFSEYEITVNFLVQVDKLVQLIESPIFSFLRLQLLEPDKYFFLYKSLYGLLMLLPQSSAFATLRNRLNSVQSVSLLSKPTLSSPVEKKTKTTKEFLDLISYFKQVQAKHEKERRQSLFPG</sequence>
<name>A0A4P9YI03_ROZAC</name>
<evidence type="ECO:0000256" key="2">
    <source>
        <dbReference type="ARBA" id="ARBA00022737"/>
    </source>
</evidence>
<dbReference type="EMBL" id="ML005486">
    <property type="protein sequence ID" value="RKP18351.1"/>
    <property type="molecule type" value="Genomic_DNA"/>
</dbReference>
<gene>
    <name evidence="5" type="ORF">ROZALSC1DRAFT_15275</name>
</gene>
<comment type="subcellular location">
    <subcellularLocation>
        <location evidence="1">Endomembrane system</location>
    </subcellularLocation>
</comment>
<feature type="non-terminal residue" evidence="5">
    <location>
        <position position="1"/>
    </location>
</feature>
<evidence type="ECO:0000256" key="1">
    <source>
        <dbReference type="ARBA" id="ARBA00004308"/>
    </source>
</evidence>
<dbReference type="PANTHER" id="PTHR16023">
    <property type="entry name" value="TAX1 BINDING PROTEIN-RELATED"/>
    <property type="match status" value="1"/>
</dbReference>
<dbReference type="Proteomes" id="UP000281549">
    <property type="component" value="Unassembled WGS sequence"/>
</dbReference>
<dbReference type="Pfam" id="PF11916">
    <property type="entry name" value="Vac14_Fig4_bd"/>
    <property type="match status" value="1"/>
</dbReference>
<dbReference type="InterPro" id="IPR026825">
    <property type="entry name" value="Vac14"/>
</dbReference>
<dbReference type="AlphaFoldDB" id="A0A4P9YI03"/>